<reference evidence="2 3" key="1">
    <citation type="submission" date="2016-12" db="EMBL/GenBank/DDBJ databases">
        <title>The draft genome sequence of Actinophytocola sp. 11-183.</title>
        <authorList>
            <person name="Wang W."/>
            <person name="Yuan L."/>
        </authorList>
    </citation>
    <scope>NUCLEOTIDE SEQUENCE [LARGE SCALE GENOMIC DNA]</scope>
    <source>
        <strain evidence="2 3">11-183</strain>
    </source>
</reference>
<dbReference type="AlphaFoldDB" id="A0A1Q8CMZ7"/>
<accession>A0A1Q8CMZ7</accession>
<evidence type="ECO:0000313" key="2">
    <source>
        <dbReference type="EMBL" id="OLF15736.1"/>
    </source>
</evidence>
<dbReference type="InterPro" id="IPR037523">
    <property type="entry name" value="VOC_core"/>
</dbReference>
<dbReference type="STRING" id="1912961.BU204_20225"/>
<comment type="caution">
    <text evidence="2">The sequence shown here is derived from an EMBL/GenBank/DDBJ whole genome shotgun (WGS) entry which is preliminary data.</text>
</comment>
<dbReference type="Proteomes" id="UP000185596">
    <property type="component" value="Unassembled WGS sequence"/>
</dbReference>
<dbReference type="PANTHER" id="PTHR35908">
    <property type="entry name" value="HYPOTHETICAL FUSION PROTEIN"/>
    <property type="match status" value="1"/>
</dbReference>
<protein>
    <submittedName>
        <fullName evidence="2">Glyoxalase</fullName>
    </submittedName>
</protein>
<dbReference type="SUPFAM" id="SSF54593">
    <property type="entry name" value="Glyoxalase/Bleomycin resistance protein/Dihydroxybiphenyl dioxygenase"/>
    <property type="match status" value="1"/>
</dbReference>
<keyword evidence="3" id="KW-1185">Reference proteome</keyword>
<dbReference type="Pfam" id="PF18029">
    <property type="entry name" value="Glyoxalase_6"/>
    <property type="match status" value="1"/>
</dbReference>
<organism evidence="2 3">
    <name type="scientific">Actinophytocola xanthii</name>
    <dbReference type="NCBI Taxonomy" id="1912961"/>
    <lineage>
        <taxon>Bacteria</taxon>
        <taxon>Bacillati</taxon>
        <taxon>Actinomycetota</taxon>
        <taxon>Actinomycetes</taxon>
        <taxon>Pseudonocardiales</taxon>
        <taxon>Pseudonocardiaceae</taxon>
    </lineage>
</organism>
<evidence type="ECO:0000259" key="1">
    <source>
        <dbReference type="PROSITE" id="PS51819"/>
    </source>
</evidence>
<dbReference type="PROSITE" id="PS51819">
    <property type="entry name" value="VOC"/>
    <property type="match status" value="1"/>
</dbReference>
<evidence type="ECO:0000313" key="3">
    <source>
        <dbReference type="Proteomes" id="UP000185596"/>
    </source>
</evidence>
<gene>
    <name evidence="2" type="ORF">BU204_20225</name>
</gene>
<dbReference type="Gene3D" id="3.10.180.10">
    <property type="entry name" value="2,3-Dihydroxybiphenyl 1,2-Dioxygenase, domain 1"/>
    <property type="match status" value="1"/>
</dbReference>
<dbReference type="OrthoDB" id="1645442at2"/>
<name>A0A1Q8CMZ7_9PSEU</name>
<dbReference type="RefSeq" id="WP_075127269.1">
    <property type="nucleotide sequence ID" value="NZ_MSIE01000037.1"/>
</dbReference>
<dbReference type="EMBL" id="MSIE01000037">
    <property type="protein sequence ID" value="OLF15736.1"/>
    <property type="molecule type" value="Genomic_DNA"/>
</dbReference>
<dbReference type="InterPro" id="IPR041581">
    <property type="entry name" value="Glyoxalase_6"/>
</dbReference>
<dbReference type="InterPro" id="IPR029068">
    <property type="entry name" value="Glyas_Bleomycin-R_OHBP_Dase"/>
</dbReference>
<dbReference type="CDD" id="cd06587">
    <property type="entry name" value="VOC"/>
    <property type="match status" value="1"/>
</dbReference>
<sequence>MSVPTLSSVVLDCPDPKALADFYARLLDLPPDAEAEPGAEWATLKTPNGISVEFQRADDYSPPTWPDPERQQMFHLDLHVEDMDAAHERAVDLGAKHLDTQRTFRVFADPAGHPFCLCG</sequence>
<feature type="domain" description="VOC" evidence="1">
    <location>
        <begin position="5"/>
        <end position="119"/>
    </location>
</feature>
<dbReference type="PANTHER" id="PTHR35908:SF1">
    <property type="entry name" value="CONSERVED PROTEIN"/>
    <property type="match status" value="1"/>
</dbReference>
<proteinExistence type="predicted"/>